<feature type="region of interest" description="Disordered" evidence="1">
    <location>
        <begin position="1"/>
        <end position="20"/>
    </location>
</feature>
<evidence type="ECO:0000256" key="1">
    <source>
        <dbReference type="SAM" id="MobiDB-lite"/>
    </source>
</evidence>
<feature type="compositionally biased region" description="Basic and acidic residues" evidence="1">
    <location>
        <begin position="1"/>
        <end position="12"/>
    </location>
</feature>
<organism evidence="2 3">
    <name type="scientific">Mikania micrantha</name>
    <name type="common">bitter vine</name>
    <dbReference type="NCBI Taxonomy" id="192012"/>
    <lineage>
        <taxon>Eukaryota</taxon>
        <taxon>Viridiplantae</taxon>
        <taxon>Streptophyta</taxon>
        <taxon>Embryophyta</taxon>
        <taxon>Tracheophyta</taxon>
        <taxon>Spermatophyta</taxon>
        <taxon>Magnoliopsida</taxon>
        <taxon>eudicotyledons</taxon>
        <taxon>Gunneridae</taxon>
        <taxon>Pentapetalae</taxon>
        <taxon>asterids</taxon>
        <taxon>campanulids</taxon>
        <taxon>Asterales</taxon>
        <taxon>Asteraceae</taxon>
        <taxon>Asteroideae</taxon>
        <taxon>Heliantheae alliance</taxon>
        <taxon>Eupatorieae</taxon>
        <taxon>Mikania</taxon>
    </lineage>
</organism>
<name>A0A5N6PD15_9ASTR</name>
<sequence>MEKSVKFDEGYGKRSYGGSPSAHKAVKIGAIVIDQVVELHQTRLCSHASSRFMFHLHLHNYFRQRRRTRDDRQPYTAVVRTEVSRCVGCRKEKGMFDRILLPVWSSVLRGALRPQEIEPSDRYNDGDVGGCEVDKAARLVGSDGRVEIVESRIRGTVTMFSEGTESY</sequence>
<protein>
    <submittedName>
        <fullName evidence="2">Uncharacterized protein</fullName>
    </submittedName>
</protein>
<dbReference type="AlphaFoldDB" id="A0A5N6PD15"/>
<comment type="caution">
    <text evidence="2">The sequence shown here is derived from an EMBL/GenBank/DDBJ whole genome shotgun (WGS) entry which is preliminary data.</text>
</comment>
<reference evidence="2 3" key="1">
    <citation type="submission" date="2019-05" db="EMBL/GenBank/DDBJ databases">
        <title>Mikania micrantha, genome provides insights into the molecular mechanism of rapid growth.</title>
        <authorList>
            <person name="Liu B."/>
        </authorList>
    </citation>
    <scope>NUCLEOTIDE SEQUENCE [LARGE SCALE GENOMIC DNA]</scope>
    <source>
        <strain evidence="2">NLD-2019</strain>
        <tissue evidence="2">Leaf</tissue>
    </source>
</reference>
<accession>A0A5N6PD15</accession>
<dbReference type="Proteomes" id="UP000326396">
    <property type="component" value="Linkage Group LG13"/>
</dbReference>
<keyword evidence="3" id="KW-1185">Reference proteome</keyword>
<dbReference type="EMBL" id="SZYD01000005">
    <property type="protein sequence ID" value="KAD6119923.1"/>
    <property type="molecule type" value="Genomic_DNA"/>
</dbReference>
<proteinExistence type="predicted"/>
<evidence type="ECO:0000313" key="2">
    <source>
        <dbReference type="EMBL" id="KAD6119923.1"/>
    </source>
</evidence>
<gene>
    <name evidence="2" type="ORF">E3N88_11194</name>
</gene>
<evidence type="ECO:0000313" key="3">
    <source>
        <dbReference type="Proteomes" id="UP000326396"/>
    </source>
</evidence>